<evidence type="ECO:0000256" key="2">
    <source>
        <dbReference type="ARBA" id="ARBA00023002"/>
    </source>
</evidence>
<name>A0ABT9MCA1_9DEIO</name>
<dbReference type="InterPro" id="IPR057326">
    <property type="entry name" value="KR_dom"/>
</dbReference>
<organism evidence="5 6">
    <name type="scientific">Deinococcus enclensis</name>
    <dbReference type="NCBI Taxonomy" id="1049582"/>
    <lineage>
        <taxon>Bacteria</taxon>
        <taxon>Thermotogati</taxon>
        <taxon>Deinococcota</taxon>
        <taxon>Deinococci</taxon>
        <taxon>Deinococcales</taxon>
        <taxon>Deinococcaceae</taxon>
        <taxon>Deinococcus</taxon>
    </lineage>
</organism>
<evidence type="ECO:0000256" key="3">
    <source>
        <dbReference type="NCBIfam" id="TIGR04316"/>
    </source>
</evidence>
<evidence type="ECO:0000259" key="4">
    <source>
        <dbReference type="SMART" id="SM00822"/>
    </source>
</evidence>
<dbReference type="SMART" id="SM00822">
    <property type="entry name" value="PKS_KR"/>
    <property type="match status" value="1"/>
</dbReference>
<evidence type="ECO:0000313" key="5">
    <source>
        <dbReference type="EMBL" id="MDP9764136.1"/>
    </source>
</evidence>
<sequence length="259" mass="26199">MAGGGDRVTGRAAEGGVALVTGAAQGIGAAVAQALLAQGRTVLAADVQAIAYAAPHLHAARLDVTDGAAVEALVARTEATLGPIDALVNVAGVLHPGALTEFDDDAWAHTFAVNTTGPFHTGRAVGRRMKARRCGAIVTVSSNAAHLARAGMGAYAASKAATTHLMRCLGLELAPYGVRCNVVAPGSTDTAMQRQLWTGGRTEAQVIAGDLGAYRPGIPLGRIADPGDVAHAVLFLLSDGARHVTMQHLTVDGGATLGH</sequence>
<gene>
    <name evidence="5" type="ORF">QO006_001561</name>
</gene>
<dbReference type="InterPro" id="IPR003560">
    <property type="entry name" value="DHB_DH"/>
</dbReference>
<dbReference type="PANTHER" id="PTHR42760">
    <property type="entry name" value="SHORT-CHAIN DEHYDROGENASES/REDUCTASES FAMILY MEMBER"/>
    <property type="match status" value="1"/>
</dbReference>
<dbReference type="Proteomes" id="UP001232163">
    <property type="component" value="Unassembled WGS sequence"/>
</dbReference>
<proteinExistence type="inferred from homology"/>
<accession>A0ABT9MCA1</accession>
<evidence type="ECO:0000256" key="1">
    <source>
        <dbReference type="ARBA" id="ARBA00006484"/>
    </source>
</evidence>
<keyword evidence="6" id="KW-1185">Reference proteome</keyword>
<dbReference type="EC" id="1.3.1.28" evidence="3"/>
<dbReference type="GO" id="GO:0008667">
    <property type="term" value="F:2,3-dihydro-2,3-dihydroxybenzoate dehydrogenase activity"/>
    <property type="evidence" value="ECO:0007669"/>
    <property type="project" value="UniProtKB-EC"/>
</dbReference>
<dbReference type="PRINTS" id="PR01397">
    <property type="entry name" value="DHBDHDRGNASE"/>
</dbReference>
<dbReference type="InterPro" id="IPR020904">
    <property type="entry name" value="Sc_DH/Rdtase_CS"/>
</dbReference>
<dbReference type="Pfam" id="PF13561">
    <property type="entry name" value="adh_short_C2"/>
    <property type="match status" value="1"/>
</dbReference>
<comment type="similarity">
    <text evidence="1">Belongs to the short-chain dehydrogenases/reductases (SDR) family.</text>
</comment>
<dbReference type="EMBL" id="JAURUR010000003">
    <property type="protein sequence ID" value="MDP9764136.1"/>
    <property type="molecule type" value="Genomic_DNA"/>
</dbReference>
<dbReference type="NCBIfam" id="NF006074">
    <property type="entry name" value="PRK08220.1"/>
    <property type="match status" value="1"/>
</dbReference>
<dbReference type="PANTHER" id="PTHR42760:SF115">
    <property type="entry name" value="3-OXOACYL-[ACYL-CARRIER-PROTEIN] REDUCTASE FABG"/>
    <property type="match status" value="1"/>
</dbReference>
<dbReference type="InterPro" id="IPR002347">
    <property type="entry name" value="SDR_fam"/>
</dbReference>
<dbReference type="PRINTS" id="PR00080">
    <property type="entry name" value="SDRFAMILY"/>
</dbReference>
<reference evidence="5 6" key="1">
    <citation type="submission" date="2023-07" db="EMBL/GenBank/DDBJ databases">
        <title>Genomic Encyclopedia of Type Strains, Phase IV (KMG-IV): sequencing the most valuable type-strain genomes for metagenomic binning, comparative biology and taxonomic classification.</title>
        <authorList>
            <person name="Goeker M."/>
        </authorList>
    </citation>
    <scope>NUCLEOTIDE SEQUENCE [LARGE SCALE GENOMIC DNA]</scope>
    <source>
        <strain evidence="5 6">NIO-1023</strain>
    </source>
</reference>
<protein>
    <recommendedName>
        <fullName evidence="3">2,3-dihydro-2,3-dihydroxybenzoate dehydrogenase</fullName>
        <ecNumber evidence="3">1.3.1.28</ecNumber>
    </recommendedName>
</protein>
<keyword evidence="2 5" id="KW-0560">Oxidoreductase</keyword>
<dbReference type="Gene3D" id="3.40.50.720">
    <property type="entry name" value="NAD(P)-binding Rossmann-like Domain"/>
    <property type="match status" value="1"/>
</dbReference>
<dbReference type="SUPFAM" id="SSF51735">
    <property type="entry name" value="NAD(P)-binding Rossmann-fold domains"/>
    <property type="match status" value="1"/>
</dbReference>
<dbReference type="NCBIfam" id="TIGR04316">
    <property type="entry name" value="dhbA_paeA"/>
    <property type="match status" value="1"/>
</dbReference>
<dbReference type="InterPro" id="IPR036291">
    <property type="entry name" value="NAD(P)-bd_dom_sf"/>
</dbReference>
<dbReference type="PROSITE" id="PS00061">
    <property type="entry name" value="ADH_SHORT"/>
    <property type="match status" value="1"/>
</dbReference>
<evidence type="ECO:0000313" key="6">
    <source>
        <dbReference type="Proteomes" id="UP001232163"/>
    </source>
</evidence>
<feature type="domain" description="Ketoreductase" evidence="4">
    <location>
        <begin position="16"/>
        <end position="177"/>
    </location>
</feature>
<comment type="caution">
    <text evidence="5">The sequence shown here is derived from an EMBL/GenBank/DDBJ whole genome shotgun (WGS) entry which is preliminary data.</text>
</comment>